<accession>A0A4S8KJ58</accession>
<feature type="compositionally biased region" description="Basic residues" evidence="1">
    <location>
        <begin position="117"/>
        <end position="130"/>
    </location>
</feature>
<feature type="compositionally biased region" description="Polar residues" evidence="1">
    <location>
        <begin position="142"/>
        <end position="154"/>
    </location>
</feature>
<dbReference type="EMBL" id="ML182001">
    <property type="protein sequence ID" value="THU75506.1"/>
    <property type="molecule type" value="Genomic_DNA"/>
</dbReference>
<evidence type="ECO:0000313" key="3">
    <source>
        <dbReference type="Proteomes" id="UP000297245"/>
    </source>
</evidence>
<keyword evidence="3" id="KW-1185">Reference proteome</keyword>
<sequence>MSPELAAKLPSTTNAEEALHSKLYQVAGKNNDLITGFDGLLRLERLQHSQWEAASMGQPIRYGKSKRKVFEQDNALDQPVSKQTRRQKALAKTRVDKESLYEGRAPDTKTHFLAEKRKQKRSQHHSHVHHSQPPIHAPSKQHIPSTHFIPSTPSKIHPHPASAALLCLSPEKEKLSVHYQDPSSQKSQVQIIGPGPPIKLKATRSLPSYPWSKNSCWLDASLESLYCALSYYGHWEEFLQFAAPAVQTGSPIAIVELFKSLNARREWPISSFPRMEDGRPCEELRVIRDRLKTSLFQMGALGSGLGADEYHDTLHWFSFLVNPSSPHTTNETCQRFFSVWEQTIWNCSGGTSDHCLVERVQICPAGMEHPQPAHYQQYDGSIKKWLQEHTQLKKAVSAANTRSCWRHHTGLETNNQSVFCDRAAKEIVFWSSIPVVLILKPAVTENHAPDWDFPRKIHPLSAKDGEEKDLVYEMRARIFYNGIHFVCYTIIPTGQGAALFFYDSNGSQSSGYSVHQKGSVDKLISGPTPLCPSGYHTHAVPRTFWI</sequence>
<protein>
    <submittedName>
        <fullName evidence="2">Uncharacterized protein</fullName>
    </submittedName>
</protein>
<evidence type="ECO:0000256" key="1">
    <source>
        <dbReference type="SAM" id="MobiDB-lite"/>
    </source>
</evidence>
<evidence type="ECO:0000313" key="2">
    <source>
        <dbReference type="EMBL" id="THU75506.1"/>
    </source>
</evidence>
<gene>
    <name evidence="2" type="ORF">K435DRAFT_880686</name>
</gene>
<feature type="compositionally biased region" description="Basic and acidic residues" evidence="1">
    <location>
        <begin position="93"/>
        <end position="116"/>
    </location>
</feature>
<proteinExistence type="predicted"/>
<name>A0A4S8KJ58_DENBC</name>
<dbReference type="Proteomes" id="UP000297245">
    <property type="component" value="Unassembled WGS sequence"/>
</dbReference>
<feature type="region of interest" description="Disordered" evidence="1">
    <location>
        <begin position="72"/>
        <end position="157"/>
    </location>
</feature>
<dbReference type="AlphaFoldDB" id="A0A4S8KJ58"/>
<reference evidence="2 3" key="1">
    <citation type="journal article" date="2019" name="Nat. Ecol. Evol.">
        <title>Megaphylogeny resolves global patterns of mushroom evolution.</title>
        <authorList>
            <person name="Varga T."/>
            <person name="Krizsan K."/>
            <person name="Foldi C."/>
            <person name="Dima B."/>
            <person name="Sanchez-Garcia M."/>
            <person name="Sanchez-Ramirez S."/>
            <person name="Szollosi G.J."/>
            <person name="Szarkandi J.G."/>
            <person name="Papp V."/>
            <person name="Albert L."/>
            <person name="Andreopoulos W."/>
            <person name="Angelini C."/>
            <person name="Antonin V."/>
            <person name="Barry K.W."/>
            <person name="Bougher N.L."/>
            <person name="Buchanan P."/>
            <person name="Buyck B."/>
            <person name="Bense V."/>
            <person name="Catcheside P."/>
            <person name="Chovatia M."/>
            <person name="Cooper J."/>
            <person name="Damon W."/>
            <person name="Desjardin D."/>
            <person name="Finy P."/>
            <person name="Geml J."/>
            <person name="Haridas S."/>
            <person name="Hughes K."/>
            <person name="Justo A."/>
            <person name="Karasinski D."/>
            <person name="Kautmanova I."/>
            <person name="Kiss B."/>
            <person name="Kocsube S."/>
            <person name="Kotiranta H."/>
            <person name="LaButti K.M."/>
            <person name="Lechner B.E."/>
            <person name="Liimatainen K."/>
            <person name="Lipzen A."/>
            <person name="Lukacs Z."/>
            <person name="Mihaltcheva S."/>
            <person name="Morgado L.N."/>
            <person name="Niskanen T."/>
            <person name="Noordeloos M.E."/>
            <person name="Ohm R.A."/>
            <person name="Ortiz-Santana B."/>
            <person name="Ovrebo C."/>
            <person name="Racz N."/>
            <person name="Riley R."/>
            <person name="Savchenko A."/>
            <person name="Shiryaev A."/>
            <person name="Soop K."/>
            <person name="Spirin V."/>
            <person name="Szebenyi C."/>
            <person name="Tomsovsky M."/>
            <person name="Tulloss R.E."/>
            <person name="Uehling J."/>
            <person name="Grigoriev I.V."/>
            <person name="Vagvolgyi C."/>
            <person name="Papp T."/>
            <person name="Martin F.M."/>
            <person name="Miettinen O."/>
            <person name="Hibbett D.S."/>
            <person name="Nagy L.G."/>
        </authorList>
    </citation>
    <scope>NUCLEOTIDE SEQUENCE [LARGE SCALE GENOMIC DNA]</scope>
    <source>
        <strain evidence="2 3">CBS 962.96</strain>
    </source>
</reference>
<organism evidence="2 3">
    <name type="scientific">Dendrothele bispora (strain CBS 962.96)</name>
    <dbReference type="NCBI Taxonomy" id="1314807"/>
    <lineage>
        <taxon>Eukaryota</taxon>
        <taxon>Fungi</taxon>
        <taxon>Dikarya</taxon>
        <taxon>Basidiomycota</taxon>
        <taxon>Agaricomycotina</taxon>
        <taxon>Agaricomycetes</taxon>
        <taxon>Agaricomycetidae</taxon>
        <taxon>Agaricales</taxon>
        <taxon>Agaricales incertae sedis</taxon>
        <taxon>Dendrothele</taxon>
    </lineage>
</organism>
<dbReference type="OrthoDB" id="3060192at2759"/>